<gene>
    <name evidence="2" type="ORF">SPIL2461_LOCUS1655</name>
</gene>
<sequence>MDAARPDSPKSFQDRLGSPDSVKVEFDRAASPRPQPRRRPFSARGKLRTRLPEQWEEILDLVPPPRPPPVTGGVRTFDHLPEQASTAAKELVQRADWTIRRLKVDKKTLQLKYNNLLVPAGQYISSARFQLGRETASLRFWPNGLYGNATKTARMRMDLGGLHTDSWCAVGLAMPEGTRLRFRFHVGALWSDIRICHWHAAGTMVQQIWTPPQQELGDLTNLIVGVEVLEDLTSDSLPGLTPMPWLRSPRFRRLPTVDNNPVQDLTDRQKTLQKAHGILALKALRTQRGLALPSPRFGTGLELLRSSPRCRMAPANHERGN</sequence>
<dbReference type="AlphaFoldDB" id="A0A812J1C9"/>
<protein>
    <submittedName>
        <fullName evidence="2">Uncharacterized protein</fullName>
    </submittedName>
</protein>
<feature type="region of interest" description="Disordered" evidence="1">
    <location>
        <begin position="1"/>
        <end position="46"/>
    </location>
</feature>
<reference evidence="2" key="1">
    <citation type="submission" date="2021-02" db="EMBL/GenBank/DDBJ databases">
        <authorList>
            <person name="Dougan E. K."/>
            <person name="Rhodes N."/>
            <person name="Thang M."/>
            <person name="Chan C."/>
        </authorList>
    </citation>
    <scope>NUCLEOTIDE SEQUENCE</scope>
</reference>
<name>A0A812J1C9_SYMPI</name>
<dbReference type="Proteomes" id="UP000649617">
    <property type="component" value="Unassembled WGS sequence"/>
</dbReference>
<evidence type="ECO:0000313" key="2">
    <source>
        <dbReference type="EMBL" id="CAE7196543.1"/>
    </source>
</evidence>
<accession>A0A812J1C9</accession>
<feature type="compositionally biased region" description="Basic residues" evidence="1">
    <location>
        <begin position="35"/>
        <end position="46"/>
    </location>
</feature>
<dbReference type="OrthoDB" id="417287at2759"/>
<proteinExistence type="predicted"/>
<keyword evidence="3" id="KW-1185">Reference proteome</keyword>
<organism evidence="2 3">
    <name type="scientific">Symbiodinium pilosum</name>
    <name type="common">Dinoflagellate</name>
    <dbReference type="NCBI Taxonomy" id="2952"/>
    <lineage>
        <taxon>Eukaryota</taxon>
        <taxon>Sar</taxon>
        <taxon>Alveolata</taxon>
        <taxon>Dinophyceae</taxon>
        <taxon>Suessiales</taxon>
        <taxon>Symbiodiniaceae</taxon>
        <taxon>Symbiodinium</taxon>
    </lineage>
</organism>
<comment type="caution">
    <text evidence="2">The sequence shown here is derived from an EMBL/GenBank/DDBJ whole genome shotgun (WGS) entry which is preliminary data.</text>
</comment>
<evidence type="ECO:0000313" key="3">
    <source>
        <dbReference type="Proteomes" id="UP000649617"/>
    </source>
</evidence>
<evidence type="ECO:0000256" key="1">
    <source>
        <dbReference type="SAM" id="MobiDB-lite"/>
    </source>
</evidence>
<dbReference type="EMBL" id="CAJNIZ010001645">
    <property type="protein sequence ID" value="CAE7196543.1"/>
    <property type="molecule type" value="Genomic_DNA"/>
</dbReference>